<dbReference type="InterPro" id="IPR005829">
    <property type="entry name" value="Sugar_transporter_CS"/>
</dbReference>
<feature type="transmembrane region" description="Helical" evidence="8">
    <location>
        <begin position="478"/>
        <end position="499"/>
    </location>
</feature>
<feature type="transmembrane region" description="Helical" evidence="8">
    <location>
        <begin position="48"/>
        <end position="70"/>
    </location>
</feature>
<dbReference type="InterPro" id="IPR005828">
    <property type="entry name" value="MFS_sugar_transport-like"/>
</dbReference>
<dbReference type="EMBL" id="JAUCBP010000007">
    <property type="protein sequence ID" value="MDM7860343.1"/>
    <property type="molecule type" value="Genomic_DNA"/>
</dbReference>
<evidence type="ECO:0000256" key="1">
    <source>
        <dbReference type="ARBA" id="ARBA00004141"/>
    </source>
</evidence>
<dbReference type="Proteomes" id="UP001234343">
    <property type="component" value="Unassembled WGS sequence"/>
</dbReference>
<dbReference type="Gene3D" id="1.20.1250.20">
    <property type="entry name" value="MFS general substrate transporter like domains"/>
    <property type="match status" value="2"/>
</dbReference>
<dbReference type="SUPFAM" id="SSF103473">
    <property type="entry name" value="MFS general substrate transporter"/>
    <property type="match status" value="1"/>
</dbReference>
<dbReference type="PANTHER" id="PTHR48023">
    <property type="entry name" value="D-XYLOSE-PROTON SYMPORTER-LIKE 2"/>
    <property type="match status" value="1"/>
</dbReference>
<evidence type="ECO:0000256" key="8">
    <source>
        <dbReference type="SAM" id="Phobius"/>
    </source>
</evidence>
<evidence type="ECO:0000256" key="7">
    <source>
        <dbReference type="RuleBase" id="RU003346"/>
    </source>
</evidence>
<keyword evidence="3 7" id="KW-0813">Transport</keyword>
<dbReference type="InterPro" id="IPR020846">
    <property type="entry name" value="MFS_dom"/>
</dbReference>
<organism evidence="10 11">
    <name type="scientific">Alteromonas arenosi</name>
    <dbReference type="NCBI Taxonomy" id="3055817"/>
    <lineage>
        <taxon>Bacteria</taxon>
        <taxon>Pseudomonadati</taxon>
        <taxon>Pseudomonadota</taxon>
        <taxon>Gammaproteobacteria</taxon>
        <taxon>Alteromonadales</taxon>
        <taxon>Alteromonadaceae</taxon>
        <taxon>Alteromonas/Salinimonas group</taxon>
        <taxon>Alteromonas</taxon>
    </lineage>
</organism>
<evidence type="ECO:0000256" key="4">
    <source>
        <dbReference type="ARBA" id="ARBA00022692"/>
    </source>
</evidence>
<sequence length="521" mass="57644">MFANKTVLYYTLIVSMGGFIFGFDASVISGAVGFVTTEFSLTAWQQGFVVSSPTLGGIIATITAGAICDAFGRRKTLIIIAFLYLISALASALAVDYWMLIIARFIGGMAFCSLMIAPIYIAEISPAEHRGKMVSVNQFNIVLGFSVSYFSNFYFLQLSQSDLAWVVQLGIEDNVWRWMLGMEIIPALLWFVLLFTIPRSPRWLIMKGYEQEADSVLRKIFDSHQVVQQIESIKASMSEQKSTLTNGLKLLFSNRMKWPIFIGLIVGIAQQITGINVIFFYAPTIFEQSGVGTNAAFMQAVFIGVVNVIFTIVAMITIDKFGRKPLLIIGLSGVILSMSICAYGFKQASYILTPEQVVQLAAEHDDLKVEQFTHMQGQTFNSDVEFKQALQQNINEQTYNKHQGQLLEQATNINATLILVGIIGFVASFAMSLGPVMWVMFSEIFPNQIRGLAISLVGVVNSAVSFLVQLVFPWELATLGAAMTFLIYGICAAIGLVLVMRFLPETKGKSLEEVERSFARI</sequence>
<feature type="transmembrane region" description="Helical" evidence="8">
    <location>
        <begin position="258"/>
        <end position="283"/>
    </location>
</feature>
<evidence type="ECO:0000313" key="10">
    <source>
        <dbReference type="EMBL" id="MDM7860343.1"/>
    </source>
</evidence>
<comment type="caution">
    <text evidence="10">The sequence shown here is derived from an EMBL/GenBank/DDBJ whole genome shotgun (WGS) entry which is preliminary data.</text>
</comment>
<keyword evidence="4 8" id="KW-0812">Transmembrane</keyword>
<proteinExistence type="inferred from homology"/>
<feature type="transmembrane region" description="Helical" evidence="8">
    <location>
        <begin position="101"/>
        <end position="122"/>
    </location>
</feature>
<feature type="transmembrane region" description="Helical" evidence="8">
    <location>
        <begin position="134"/>
        <end position="155"/>
    </location>
</feature>
<name>A0ABT7SW01_9ALTE</name>
<keyword evidence="11" id="KW-1185">Reference proteome</keyword>
<keyword evidence="6 8" id="KW-0472">Membrane</keyword>
<protein>
    <submittedName>
        <fullName evidence="10">Sugar porter family MFS transporter</fullName>
    </submittedName>
</protein>
<evidence type="ECO:0000256" key="3">
    <source>
        <dbReference type="ARBA" id="ARBA00022448"/>
    </source>
</evidence>
<feature type="transmembrane region" description="Helical" evidence="8">
    <location>
        <begin position="175"/>
        <end position="197"/>
    </location>
</feature>
<dbReference type="RefSeq" id="WP_289364647.1">
    <property type="nucleotide sequence ID" value="NZ_JAUCBP010000007.1"/>
</dbReference>
<dbReference type="Pfam" id="PF00083">
    <property type="entry name" value="Sugar_tr"/>
    <property type="match status" value="2"/>
</dbReference>
<evidence type="ECO:0000256" key="2">
    <source>
        <dbReference type="ARBA" id="ARBA00010992"/>
    </source>
</evidence>
<feature type="transmembrane region" description="Helical" evidence="8">
    <location>
        <begin position="77"/>
        <end position="95"/>
    </location>
</feature>
<feature type="transmembrane region" description="Helical" evidence="8">
    <location>
        <begin position="7"/>
        <end position="28"/>
    </location>
</feature>
<keyword evidence="5 8" id="KW-1133">Transmembrane helix</keyword>
<dbReference type="PRINTS" id="PR00171">
    <property type="entry name" value="SUGRTRNSPORT"/>
</dbReference>
<dbReference type="PROSITE" id="PS00216">
    <property type="entry name" value="SUGAR_TRANSPORT_1"/>
    <property type="match status" value="1"/>
</dbReference>
<evidence type="ECO:0000313" key="11">
    <source>
        <dbReference type="Proteomes" id="UP001234343"/>
    </source>
</evidence>
<accession>A0ABT7SW01</accession>
<feature type="transmembrane region" description="Helical" evidence="8">
    <location>
        <begin position="295"/>
        <end position="318"/>
    </location>
</feature>
<evidence type="ECO:0000259" key="9">
    <source>
        <dbReference type="PROSITE" id="PS50850"/>
    </source>
</evidence>
<dbReference type="PANTHER" id="PTHR48023:SF4">
    <property type="entry name" value="D-XYLOSE-PROTON SYMPORTER-LIKE 2"/>
    <property type="match status" value="1"/>
</dbReference>
<feature type="domain" description="Major facilitator superfamily (MFS) profile" evidence="9">
    <location>
        <begin position="10"/>
        <end position="507"/>
    </location>
</feature>
<feature type="transmembrane region" description="Helical" evidence="8">
    <location>
        <begin position="325"/>
        <end position="345"/>
    </location>
</feature>
<dbReference type="InterPro" id="IPR003663">
    <property type="entry name" value="Sugar/inositol_transpt"/>
</dbReference>
<dbReference type="InterPro" id="IPR050820">
    <property type="entry name" value="MFS_Sugar_Transporter"/>
</dbReference>
<gene>
    <name evidence="10" type="ORF">QTP81_07020</name>
</gene>
<dbReference type="InterPro" id="IPR036259">
    <property type="entry name" value="MFS_trans_sf"/>
</dbReference>
<evidence type="ECO:0000256" key="5">
    <source>
        <dbReference type="ARBA" id="ARBA00022989"/>
    </source>
</evidence>
<feature type="transmembrane region" description="Helical" evidence="8">
    <location>
        <begin position="417"/>
        <end position="440"/>
    </location>
</feature>
<comment type="similarity">
    <text evidence="2 7">Belongs to the major facilitator superfamily. Sugar transporter (TC 2.A.1.1) family.</text>
</comment>
<dbReference type="PROSITE" id="PS50850">
    <property type="entry name" value="MFS"/>
    <property type="match status" value="1"/>
</dbReference>
<evidence type="ECO:0000256" key="6">
    <source>
        <dbReference type="ARBA" id="ARBA00023136"/>
    </source>
</evidence>
<feature type="transmembrane region" description="Helical" evidence="8">
    <location>
        <begin position="452"/>
        <end position="472"/>
    </location>
</feature>
<dbReference type="NCBIfam" id="TIGR00879">
    <property type="entry name" value="SP"/>
    <property type="match status" value="1"/>
</dbReference>
<comment type="subcellular location">
    <subcellularLocation>
        <location evidence="1">Membrane</location>
        <topology evidence="1">Multi-pass membrane protein</topology>
    </subcellularLocation>
</comment>
<reference evidence="10 11" key="1">
    <citation type="submission" date="2023-06" db="EMBL/GenBank/DDBJ databases">
        <title>Alteromonas sp. ASW11-36 isolated from intertidal sand.</title>
        <authorList>
            <person name="Li Y."/>
        </authorList>
    </citation>
    <scope>NUCLEOTIDE SEQUENCE [LARGE SCALE GENOMIC DNA]</scope>
    <source>
        <strain evidence="10 11">ASW11-36</strain>
    </source>
</reference>